<dbReference type="SUPFAM" id="SSF161084">
    <property type="entry name" value="MAPEG domain-like"/>
    <property type="match status" value="1"/>
</dbReference>
<evidence type="ECO:0008006" key="8">
    <source>
        <dbReference type="Google" id="ProtNLM"/>
    </source>
</evidence>
<feature type="transmembrane region" description="Helical" evidence="5">
    <location>
        <begin position="106"/>
        <end position="123"/>
    </location>
</feature>
<evidence type="ECO:0000313" key="6">
    <source>
        <dbReference type="EMBL" id="KZD20969.1"/>
    </source>
</evidence>
<dbReference type="Pfam" id="PF01124">
    <property type="entry name" value="MAPEG"/>
    <property type="match status" value="1"/>
</dbReference>
<organism evidence="6 7">
    <name type="scientific">Tardiphaga robiniae</name>
    <dbReference type="NCBI Taxonomy" id="943830"/>
    <lineage>
        <taxon>Bacteria</taxon>
        <taxon>Pseudomonadati</taxon>
        <taxon>Pseudomonadota</taxon>
        <taxon>Alphaproteobacteria</taxon>
        <taxon>Hyphomicrobiales</taxon>
        <taxon>Nitrobacteraceae</taxon>
        <taxon>Tardiphaga</taxon>
    </lineage>
</organism>
<evidence type="ECO:0000256" key="4">
    <source>
        <dbReference type="ARBA" id="ARBA00023136"/>
    </source>
</evidence>
<keyword evidence="2 5" id="KW-0812">Transmembrane</keyword>
<name>A0A163XIQ3_9BRAD</name>
<proteinExistence type="predicted"/>
<dbReference type="AlphaFoldDB" id="A0A163XIQ3"/>
<evidence type="ECO:0000313" key="7">
    <source>
        <dbReference type="Proteomes" id="UP000076574"/>
    </source>
</evidence>
<evidence type="ECO:0000256" key="3">
    <source>
        <dbReference type="ARBA" id="ARBA00022989"/>
    </source>
</evidence>
<dbReference type="STRING" id="943830.A4A58_17285"/>
<dbReference type="InterPro" id="IPR001129">
    <property type="entry name" value="Membr-assoc_MAPEG"/>
</dbReference>
<protein>
    <recommendedName>
        <fullName evidence="8">MAPEG family protein</fullName>
    </recommendedName>
</protein>
<dbReference type="PANTHER" id="PTHR35371:SF1">
    <property type="entry name" value="BLR7753 PROTEIN"/>
    <property type="match status" value="1"/>
</dbReference>
<reference evidence="6 7" key="1">
    <citation type="submission" date="2016-03" db="EMBL/GenBank/DDBJ databases">
        <title>Microsymbionts genomes from the relict species Vavilovia formosa (Stev.) Fed.</title>
        <authorList>
            <person name="Kopat V."/>
            <person name="Chirak E."/>
            <person name="Kimeklis A."/>
            <person name="Andronov E."/>
        </authorList>
    </citation>
    <scope>NUCLEOTIDE SEQUENCE [LARGE SCALE GENOMIC DNA]</scope>
    <source>
        <strain evidence="6 7">Vaf07</strain>
    </source>
</reference>
<evidence type="ECO:0000256" key="2">
    <source>
        <dbReference type="ARBA" id="ARBA00022692"/>
    </source>
</evidence>
<feature type="transmembrane region" description="Helical" evidence="5">
    <location>
        <begin position="59"/>
        <end position="85"/>
    </location>
</feature>
<dbReference type="InterPro" id="IPR023352">
    <property type="entry name" value="MAPEG-like_dom_sf"/>
</dbReference>
<comment type="caution">
    <text evidence="6">The sequence shown here is derived from an EMBL/GenBank/DDBJ whole genome shotgun (WGS) entry which is preliminary data.</text>
</comment>
<comment type="subcellular location">
    <subcellularLocation>
        <location evidence="1">Membrane</location>
    </subcellularLocation>
</comment>
<dbReference type="GO" id="GO:0016020">
    <property type="term" value="C:membrane"/>
    <property type="evidence" value="ECO:0007669"/>
    <property type="project" value="UniProtKB-SubCell"/>
</dbReference>
<evidence type="ECO:0000256" key="1">
    <source>
        <dbReference type="ARBA" id="ARBA00004370"/>
    </source>
</evidence>
<dbReference type="PANTHER" id="PTHR35371">
    <property type="entry name" value="INNER MEMBRANE PROTEIN"/>
    <property type="match status" value="1"/>
</dbReference>
<dbReference type="OrthoDB" id="513661at2"/>
<dbReference type="EMBL" id="LVYV01000054">
    <property type="protein sequence ID" value="KZD20969.1"/>
    <property type="molecule type" value="Genomic_DNA"/>
</dbReference>
<gene>
    <name evidence="6" type="ORF">A4A58_17285</name>
</gene>
<sequence>MPFAYWSILIAAVLPLIIIGYAKAGSRDNSAPRDSAENLSGAKRRAYAAHQNAFESFPFYAVSVIAALNFGASATTVSVLAALYLAFRIAHALLYIADKSSLRSTAYAGGLFANIAIFLSPALKINFF</sequence>
<dbReference type="Gene3D" id="1.20.120.550">
    <property type="entry name" value="Membrane associated eicosanoid/glutathione metabolism-like domain"/>
    <property type="match status" value="1"/>
</dbReference>
<keyword evidence="3 5" id="KW-1133">Transmembrane helix</keyword>
<dbReference type="Proteomes" id="UP000076574">
    <property type="component" value="Unassembled WGS sequence"/>
</dbReference>
<keyword evidence="7" id="KW-1185">Reference proteome</keyword>
<accession>A0A163XIQ3</accession>
<keyword evidence="4 5" id="KW-0472">Membrane</keyword>
<evidence type="ECO:0000256" key="5">
    <source>
        <dbReference type="SAM" id="Phobius"/>
    </source>
</evidence>